<sequence>MVMNMEALERIKEAINSGNTTKPNDWAEVARNYNLSGSDNAETIKNIERFIADNFSFETTAENAYVYFGSDGNINMWQCVDFICKDPTQSSGYISSTQAGILFNDDGFYAFLDDALGKDAYLFEKINGISALYEGTDASGKVIIDAGNNETKEVQALNDFFSENYIKGIKSKNIKTIFSGDILARNNKGLNAFCRTELEQIFLNDSIENINGIEKSLIQKLKEAAPKGEEYDYVTNVLKASQISEIKDLHYTFEITVEATGATEIKVLEVSKNELQNGTKLIDHMIANDKLRMVFALLKLFKCDGMLHVR</sequence>
<organism evidence="1 2">
    <name type="scientific">[Bacteroides] pectinophilus ATCC 43243</name>
    <dbReference type="NCBI Taxonomy" id="483218"/>
    <lineage>
        <taxon>Bacteria</taxon>
        <taxon>Bacillati</taxon>
        <taxon>Bacillota</taxon>
        <taxon>Clostridia</taxon>
        <taxon>Eubacteriales</taxon>
    </lineage>
</organism>
<evidence type="ECO:0000313" key="2">
    <source>
        <dbReference type="Proteomes" id="UP000003136"/>
    </source>
</evidence>
<dbReference type="STRING" id="483218.BACPEC_01993"/>
<accession>B7ASD8</accession>
<protein>
    <submittedName>
        <fullName evidence="1">Uncharacterized protein</fullName>
    </submittedName>
</protein>
<evidence type="ECO:0000313" key="1">
    <source>
        <dbReference type="EMBL" id="EEC57484.1"/>
    </source>
</evidence>
<comment type="caution">
    <text evidence="1">The sequence shown here is derived from an EMBL/GenBank/DDBJ whole genome shotgun (WGS) entry which is preliminary data.</text>
</comment>
<reference evidence="1 2" key="2">
    <citation type="submission" date="2008-11" db="EMBL/GenBank/DDBJ databases">
        <authorList>
            <person name="Fulton L."/>
            <person name="Clifton S."/>
            <person name="Fulton B."/>
            <person name="Xu J."/>
            <person name="Minx P."/>
            <person name="Pepin K.H."/>
            <person name="Johnson M."/>
            <person name="Bhonagiri V."/>
            <person name="Nash W.E."/>
            <person name="Mardis E.R."/>
            <person name="Wilson R.K."/>
        </authorList>
    </citation>
    <scope>NUCLEOTIDE SEQUENCE [LARGE SCALE GENOMIC DNA]</scope>
    <source>
        <strain evidence="1 2">ATCC 43243</strain>
    </source>
</reference>
<proteinExistence type="predicted"/>
<dbReference type="Proteomes" id="UP000003136">
    <property type="component" value="Unassembled WGS sequence"/>
</dbReference>
<gene>
    <name evidence="1" type="ORF">BACPEC_01993</name>
</gene>
<dbReference type="EMBL" id="ABVQ01000036">
    <property type="protein sequence ID" value="EEC57484.1"/>
    <property type="molecule type" value="Genomic_DNA"/>
</dbReference>
<keyword evidence="2" id="KW-1185">Reference proteome</keyword>
<reference evidence="1 2" key="1">
    <citation type="submission" date="2008-11" db="EMBL/GenBank/DDBJ databases">
        <title>Draft genome sequence of Bacteroides pectinophilus (ATCC 43243).</title>
        <authorList>
            <person name="Sudarsanam P."/>
            <person name="Ley R."/>
            <person name="Guruge J."/>
            <person name="Turnbaugh P.J."/>
            <person name="Mahowald M."/>
            <person name="Liep D."/>
            <person name="Gordon J."/>
        </authorList>
    </citation>
    <scope>NUCLEOTIDE SEQUENCE [LARGE SCALE GENOMIC DNA]</scope>
    <source>
        <strain evidence="1 2">ATCC 43243</strain>
    </source>
</reference>
<dbReference type="HOGENOM" id="CLU_896183_0_0_9"/>
<dbReference type="AlphaFoldDB" id="B7ASD8"/>
<name>B7ASD8_9FIRM</name>